<evidence type="ECO:0000313" key="2">
    <source>
        <dbReference type="Proteomes" id="UP001487740"/>
    </source>
</evidence>
<reference evidence="1 2" key="1">
    <citation type="submission" date="2023-03" db="EMBL/GenBank/DDBJ databases">
        <title>High-quality genome of Scylla paramamosain provides insights in environmental adaptation.</title>
        <authorList>
            <person name="Zhang L."/>
        </authorList>
    </citation>
    <scope>NUCLEOTIDE SEQUENCE [LARGE SCALE GENOMIC DNA]</scope>
    <source>
        <strain evidence="1">LZ_2023a</strain>
        <tissue evidence="1">Muscle</tissue>
    </source>
</reference>
<proteinExistence type="predicted"/>
<evidence type="ECO:0000313" key="1">
    <source>
        <dbReference type="EMBL" id="KAK8402634.1"/>
    </source>
</evidence>
<organism evidence="1 2">
    <name type="scientific">Scylla paramamosain</name>
    <name type="common">Mud crab</name>
    <dbReference type="NCBI Taxonomy" id="85552"/>
    <lineage>
        <taxon>Eukaryota</taxon>
        <taxon>Metazoa</taxon>
        <taxon>Ecdysozoa</taxon>
        <taxon>Arthropoda</taxon>
        <taxon>Crustacea</taxon>
        <taxon>Multicrustacea</taxon>
        <taxon>Malacostraca</taxon>
        <taxon>Eumalacostraca</taxon>
        <taxon>Eucarida</taxon>
        <taxon>Decapoda</taxon>
        <taxon>Pleocyemata</taxon>
        <taxon>Brachyura</taxon>
        <taxon>Eubrachyura</taxon>
        <taxon>Portunoidea</taxon>
        <taxon>Portunidae</taxon>
        <taxon>Portuninae</taxon>
        <taxon>Scylla</taxon>
    </lineage>
</organism>
<keyword evidence="2" id="KW-1185">Reference proteome</keyword>
<comment type="caution">
    <text evidence="1">The sequence shown here is derived from an EMBL/GenBank/DDBJ whole genome shotgun (WGS) entry which is preliminary data.</text>
</comment>
<dbReference type="Proteomes" id="UP001487740">
    <property type="component" value="Unassembled WGS sequence"/>
</dbReference>
<protein>
    <submittedName>
        <fullName evidence="1">Uncharacterized protein</fullName>
    </submittedName>
</protein>
<dbReference type="EMBL" id="JARAKH010000007">
    <property type="protein sequence ID" value="KAK8402634.1"/>
    <property type="molecule type" value="Genomic_DNA"/>
</dbReference>
<accession>A0AAW0UR84</accession>
<gene>
    <name evidence="1" type="ORF">O3P69_000765</name>
</gene>
<sequence length="70" mass="7473">MLRVLQWEVPLQPLAVFHRPSPATPNRDKSGLIVALGLWDRQGDASTTTSCIGSERGSVTEAGVLVAVCL</sequence>
<dbReference type="AlphaFoldDB" id="A0AAW0UR84"/>
<name>A0AAW0UR84_SCYPA</name>